<dbReference type="PROSITE" id="PS50977">
    <property type="entry name" value="HTH_TETR_2"/>
    <property type="match status" value="1"/>
</dbReference>
<dbReference type="EMBL" id="JBHTCQ010000001">
    <property type="protein sequence ID" value="MFC7405303.1"/>
    <property type="molecule type" value="Genomic_DNA"/>
</dbReference>
<evidence type="ECO:0000256" key="3">
    <source>
        <dbReference type="ARBA" id="ARBA00023163"/>
    </source>
</evidence>
<dbReference type="RefSeq" id="WP_382393506.1">
    <property type="nucleotide sequence ID" value="NZ_JBHTCQ010000001.1"/>
</dbReference>
<dbReference type="Gene3D" id="1.10.357.10">
    <property type="entry name" value="Tetracycline Repressor, domain 2"/>
    <property type="match status" value="1"/>
</dbReference>
<dbReference type="Proteomes" id="UP001596455">
    <property type="component" value="Unassembled WGS sequence"/>
</dbReference>
<dbReference type="InterPro" id="IPR009057">
    <property type="entry name" value="Homeodomain-like_sf"/>
</dbReference>
<dbReference type="Pfam" id="PF13305">
    <property type="entry name" value="TetR_C_33"/>
    <property type="match status" value="1"/>
</dbReference>
<dbReference type="SUPFAM" id="SSF46689">
    <property type="entry name" value="Homeodomain-like"/>
    <property type="match status" value="1"/>
</dbReference>
<dbReference type="PANTHER" id="PTHR30055:SF209">
    <property type="entry name" value="POSSIBLE TRANSCRIPTIONAL REGULATORY PROTEIN (PROBABLY TETR-FAMILY)"/>
    <property type="match status" value="1"/>
</dbReference>
<keyword evidence="7" id="KW-1185">Reference proteome</keyword>
<evidence type="ECO:0000256" key="1">
    <source>
        <dbReference type="ARBA" id="ARBA00023015"/>
    </source>
</evidence>
<comment type="caution">
    <text evidence="6">The sequence shown here is derived from an EMBL/GenBank/DDBJ whole genome shotgun (WGS) entry which is preliminary data.</text>
</comment>
<dbReference type="InterPro" id="IPR050109">
    <property type="entry name" value="HTH-type_TetR-like_transc_reg"/>
</dbReference>
<reference evidence="7" key="1">
    <citation type="journal article" date="2019" name="Int. J. Syst. Evol. Microbiol.">
        <title>The Global Catalogue of Microorganisms (GCM) 10K type strain sequencing project: providing services to taxonomists for standard genome sequencing and annotation.</title>
        <authorList>
            <consortium name="The Broad Institute Genomics Platform"/>
            <consortium name="The Broad Institute Genome Sequencing Center for Infectious Disease"/>
            <person name="Wu L."/>
            <person name="Ma J."/>
        </authorList>
    </citation>
    <scope>NUCLEOTIDE SEQUENCE [LARGE SCALE GENOMIC DNA]</scope>
    <source>
        <strain evidence="7">JCM 1490</strain>
    </source>
</reference>
<name>A0ABW2Q734_9MICO</name>
<evidence type="ECO:0000256" key="2">
    <source>
        <dbReference type="ARBA" id="ARBA00023125"/>
    </source>
</evidence>
<dbReference type="InterPro" id="IPR025996">
    <property type="entry name" value="MT1864/Rv1816-like_C"/>
</dbReference>
<organism evidence="6 7">
    <name type="scientific">Georgenia alba</name>
    <dbReference type="NCBI Taxonomy" id="2233858"/>
    <lineage>
        <taxon>Bacteria</taxon>
        <taxon>Bacillati</taxon>
        <taxon>Actinomycetota</taxon>
        <taxon>Actinomycetes</taxon>
        <taxon>Micrococcales</taxon>
        <taxon>Bogoriellaceae</taxon>
        <taxon>Georgenia</taxon>
    </lineage>
</organism>
<keyword evidence="1" id="KW-0805">Transcription regulation</keyword>
<evidence type="ECO:0000313" key="6">
    <source>
        <dbReference type="EMBL" id="MFC7405303.1"/>
    </source>
</evidence>
<protein>
    <submittedName>
        <fullName evidence="6">TetR/AcrR family transcriptional regulator</fullName>
    </submittedName>
</protein>
<dbReference type="PANTHER" id="PTHR30055">
    <property type="entry name" value="HTH-TYPE TRANSCRIPTIONAL REGULATOR RUTR"/>
    <property type="match status" value="1"/>
</dbReference>
<feature type="domain" description="HTH tetR-type" evidence="5">
    <location>
        <begin position="9"/>
        <end position="69"/>
    </location>
</feature>
<accession>A0ABW2Q734</accession>
<sequence length="200" mass="21240">MPRPRSYDDALRQRLLEAASTALAEGGGGGLSLRAVATAAGTTTAAVYTLFGGRKGLVDAVVAEGFRRFAAHLAAAPRTDEPLADLLALGLAYRRNAVENPHFYRVLFQPDRAVGDGDRGVRNPTFGVLREAVVRATGGGDEEATAVAVRLWALAHGLVSLELAGLLPGPAEQREEAYVRALRGEPEIRPRAAQTHRPRA</sequence>
<evidence type="ECO:0000313" key="7">
    <source>
        <dbReference type="Proteomes" id="UP001596455"/>
    </source>
</evidence>
<dbReference type="InterPro" id="IPR001647">
    <property type="entry name" value="HTH_TetR"/>
</dbReference>
<evidence type="ECO:0000259" key="5">
    <source>
        <dbReference type="PROSITE" id="PS50977"/>
    </source>
</evidence>
<feature type="DNA-binding region" description="H-T-H motif" evidence="4">
    <location>
        <begin position="32"/>
        <end position="51"/>
    </location>
</feature>
<dbReference type="InterPro" id="IPR036271">
    <property type="entry name" value="Tet_transcr_reg_TetR-rel_C_sf"/>
</dbReference>
<proteinExistence type="predicted"/>
<dbReference type="SUPFAM" id="SSF48498">
    <property type="entry name" value="Tetracyclin repressor-like, C-terminal domain"/>
    <property type="match status" value="1"/>
</dbReference>
<gene>
    <name evidence="6" type="ORF">ACFQQL_09310</name>
</gene>
<keyword evidence="3" id="KW-0804">Transcription</keyword>
<keyword evidence="2 4" id="KW-0238">DNA-binding</keyword>
<evidence type="ECO:0000256" key="4">
    <source>
        <dbReference type="PROSITE-ProRule" id="PRU00335"/>
    </source>
</evidence>
<dbReference type="Pfam" id="PF00440">
    <property type="entry name" value="TetR_N"/>
    <property type="match status" value="1"/>
</dbReference>